<evidence type="ECO:0000313" key="2">
    <source>
        <dbReference type="Proteomes" id="UP001473424"/>
    </source>
</evidence>
<sequence length="325" mass="38567">MLINKTADECIIETGGALFQCFVDTNLTVDQKKMCINWIVLFLNYQDAVILCDEEKINSLQKELSETFTTDYYKNALKEFNNANLIYKKTILTNFKNICLENTSQDIINIITQFHQSFIKTIDEHKKSLTFLNLNKIYENLLLLFFIIHYHLGYQFKQELIPIIRSFTNMIKIPIYIEQNDSHVKMLLMKKNLQDNEQLFEDLELIQLRNFIHSLDDIFDNGLNISSAIEKLILSRPHKIKHSMNMLFKKHGIKLQEILWKNNKESNPTIGNMIMHLFAYETYYVQRNHNYETYEQLVLNNVLTDPLFQKIFVEYKAKNQINKVI</sequence>
<name>A0ABN7BWR4_9MOLU</name>
<accession>A0ABN7BWR4</accession>
<proteinExistence type="predicted"/>
<keyword evidence="2" id="KW-1185">Reference proteome</keyword>
<dbReference type="EMBL" id="AP028955">
    <property type="protein sequence ID" value="BET39381.1"/>
    <property type="molecule type" value="Genomic_DNA"/>
</dbReference>
<protein>
    <submittedName>
        <fullName evidence="1">Uncharacterized protein</fullName>
    </submittedName>
</protein>
<reference evidence="2" key="1">
    <citation type="journal article" date="2024" name="FEMS Microbiol. Lett.">
        <title>Genomic insights into Spiroplasma endosymbionts that induce male-killing and protective phenotypes in the pea aphid.</title>
        <authorList>
            <person name="Arai H."/>
            <person name="Legeai F."/>
            <person name="Kageyama D."/>
            <person name="Sugio A."/>
            <person name="Simon J.C."/>
        </authorList>
    </citation>
    <scope>NUCLEOTIDE SEQUENCE [LARGE SCALE GENOMIC DNA]</scope>
    <source>
        <strain evidence="2">sAp269</strain>
    </source>
</reference>
<evidence type="ECO:0000313" key="1">
    <source>
        <dbReference type="EMBL" id="BET39381.1"/>
    </source>
</evidence>
<dbReference type="Proteomes" id="UP001473424">
    <property type="component" value="Chromosome"/>
</dbReference>
<dbReference type="RefSeq" id="WP_353306185.1">
    <property type="nucleotide sequence ID" value="NZ_AP028955.1"/>
</dbReference>
<gene>
    <name evidence="1" type="ORF">SAP269_19700</name>
</gene>
<organism evidence="1 2">
    <name type="scientific">Spiroplasma ixodetis</name>
    <dbReference type="NCBI Taxonomy" id="2141"/>
    <lineage>
        <taxon>Bacteria</taxon>
        <taxon>Bacillati</taxon>
        <taxon>Mycoplasmatota</taxon>
        <taxon>Mollicutes</taxon>
        <taxon>Entomoplasmatales</taxon>
        <taxon>Spiroplasmataceae</taxon>
        <taxon>Spiroplasma</taxon>
    </lineage>
</organism>